<feature type="site" description="Histone H3K4me3 binding" evidence="8">
    <location>
        <position position="411"/>
    </location>
</feature>
<dbReference type="InterPro" id="IPR024610">
    <property type="entry name" value="ING_N_histone-binding"/>
</dbReference>
<dbReference type="InterPro" id="IPR011011">
    <property type="entry name" value="Znf_FYVE_PHD"/>
</dbReference>
<dbReference type="GO" id="GO:0008270">
    <property type="term" value="F:zinc ion binding"/>
    <property type="evidence" value="ECO:0007669"/>
    <property type="project" value="UniProtKB-KW"/>
</dbReference>
<dbReference type="SMART" id="SM00249">
    <property type="entry name" value="PHD"/>
    <property type="match status" value="1"/>
</dbReference>
<sequence length="452" mass="48159">MPPKAAAAPAAPPAPVAASPPPPEPKPNDANDILIIQDLMDTIDQIPIELTRVHSDLNELGAVLYSTLCNLETKLHQLINWIQDPSVPPERRFQLLQEIAEEAARYKLGGDDKIRVAGGACDGIMGHQRHISELLHSSTLLLKDPPSPYTAALTLPPAPVPAATRRGARTTGSPFDRGTPTKKKRSRKEQVGRQDDDDASSVNGEKKKAPVKRKKQPRGISPSESIASTAAYGKDSGPKTARQIAAAAAKANAAAKQQRHMDDSEDDTGDEEPRSGRKSTAMAVSASTDSLAPAGALGIDIGKSREGSAGKSGGVTPSGSGAKGAKRGTKRGHGEEDDEDEDEDEDVPPAKRTTAKKVAVTVAAGAGYDSADLGDDGMMDDNLDSKVYCTCRQVSFGEMIGCDDDDCEIEWYHVACLNLDKAPEGNWICPQCLERRKRNPKAKKSSKPAKRR</sequence>
<evidence type="ECO:0000256" key="2">
    <source>
        <dbReference type="ARBA" id="ARBA00010210"/>
    </source>
</evidence>
<evidence type="ECO:0000256" key="1">
    <source>
        <dbReference type="ARBA" id="ARBA00004123"/>
    </source>
</evidence>
<evidence type="ECO:0000256" key="8">
    <source>
        <dbReference type="PIRSR" id="PIRSR628651-50"/>
    </source>
</evidence>
<keyword evidence="4 10" id="KW-0863">Zinc-finger</keyword>
<accession>A0AAD3TXX8</accession>
<keyword evidence="5 9" id="KW-0862">Zinc</keyword>
<reference evidence="14" key="2">
    <citation type="submission" date="2023-06" db="EMBL/GenBank/DDBJ databases">
        <authorList>
            <person name="Kobayashi Y."/>
            <person name="Kayamori A."/>
            <person name="Aoki K."/>
            <person name="Shiwa Y."/>
            <person name="Fujita N."/>
            <person name="Sugita T."/>
            <person name="Iwasaki W."/>
            <person name="Tanaka N."/>
            <person name="Takashima M."/>
        </authorList>
    </citation>
    <scope>NUCLEOTIDE SEQUENCE</scope>
    <source>
        <strain evidence="14">HIS016</strain>
    </source>
</reference>
<feature type="binding site" evidence="9">
    <location>
        <position position="402"/>
    </location>
    <ligand>
        <name>Zn(2+)</name>
        <dbReference type="ChEBI" id="CHEBI:29105"/>
        <label>2</label>
    </ligand>
</feature>
<keyword evidence="3 9" id="KW-0479">Metal-binding</keyword>
<keyword evidence="6 11" id="KW-0156">Chromatin regulator</keyword>
<feature type="compositionally biased region" description="Low complexity" evidence="12">
    <location>
        <begin position="152"/>
        <end position="174"/>
    </location>
</feature>
<dbReference type="EMBL" id="BTCM01000005">
    <property type="protein sequence ID" value="GMK58510.1"/>
    <property type="molecule type" value="Genomic_DNA"/>
</dbReference>
<dbReference type="InterPro" id="IPR042020">
    <property type="entry name" value="ING3_PHD"/>
</dbReference>
<evidence type="ECO:0000256" key="4">
    <source>
        <dbReference type="ARBA" id="ARBA00022771"/>
    </source>
</evidence>
<evidence type="ECO:0000256" key="9">
    <source>
        <dbReference type="PIRSR" id="PIRSR628651-51"/>
    </source>
</evidence>
<evidence type="ECO:0000313" key="15">
    <source>
        <dbReference type="Proteomes" id="UP001222932"/>
    </source>
</evidence>
<feature type="binding site" evidence="9">
    <location>
        <position position="429"/>
    </location>
    <ligand>
        <name>Zn(2+)</name>
        <dbReference type="ChEBI" id="CHEBI:29105"/>
        <label>2</label>
    </ligand>
</feature>
<dbReference type="AlphaFoldDB" id="A0AAD3TXX8"/>
<dbReference type="SUPFAM" id="SSF57903">
    <property type="entry name" value="FYVE/PHD zinc finger"/>
    <property type="match status" value="1"/>
</dbReference>
<feature type="site" description="Histone H3K4me3 binding" evidence="8">
    <location>
        <position position="399"/>
    </location>
</feature>
<gene>
    <name evidence="14" type="ORF">CspeluHIS016_0505420</name>
</gene>
<dbReference type="CDD" id="cd15585">
    <property type="entry name" value="PHD_ING3"/>
    <property type="match status" value="1"/>
</dbReference>
<dbReference type="InterPro" id="IPR001965">
    <property type="entry name" value="Znf_PHD"/>
</dbReference>
<dbReference type="PROSITE" id="PS01359">
    <property type="entry name" value="ZF_PHD_1"/>
    <property type="match status" value="1"/>
</dbReference>
<feature type="compositionally biased region" description="Pro residues" evidence="12">
    <location>
        <begin position="10"/>
        <end position="25"/>
    </location>
</feature>
<dbReference type="PROSITE" id="PS50016">
    <property type="entry name" value="ZF_PHD_2"/>
    <property type="match status" value="1"/>
</dbReference>
<feature type="compositionally biased region" description="Low complexity" evidence="12">
    <location>
        <begin position="245"/>
        <end position="256"/>
    </location>
</feature>
<dbReference type="GO" id="GO:0000785">
    <property type="term" value="C:chromatin"/>
    <property type="evidence" value="ECO:0007669"/>
    <property type="project" value="UniProtKB-ARBA"/>
</dbReference>
<feature type="region of interest" description="Disordered" evidence="12">
    <location>
        <begin position="152"/>
        <end position="355"/>
    </location>
</feature>
<dbReference type="Pfam" id="PF12998">
    <property type="entry name" value="ING"/>
    <property type="match status" value="1"/>
</dbReference>
<keyword evidence="15" id="KW-1185">Reference proteome</keyword>
<evidence type="ECO:0000256" key="11">
    <source>
        <dbReference type="RuleBase" id="RU361213"/>
    </source>
</evidence>
<comment type="similarity">
    <text evidence="2 11">Belongs to the ING family.</text>
</comment>
<comment type="domain">
    <text evidence="11">The PHD-type zinc finger mediates the binding to H3K4me3.</text>
</comment>
<feature type="site" description="Histone H3K4me3 binding" evidence="8">
    <location>
        <position position="388"/>
    </location>
</feature>
<evidence type="ECO:0000256" key="3">
    <source>
        <dbReference type="ARBA" id="ARBA00022723"/>
    </source>
</evidence>
<evidence type="ECO:0000256" key="5">
    <source>
        <dbReference type="ARBA" id="ARBA00022833"/>
    </source>
</evidence>
<dbReference type="PANTHER" id="PTHR10333:SF42">
    <property type="entry name" value="INHIBITOR OF GROWTH PROTEIN 5"/>
    <property type="match status" value="1"/>
</dbReference>
<feature type="binding site" evidence="9">
    <location>
        <position position="389"/>
    </location>
    <ligand>
        <name>Zn(2+)</name>
        <dbReference type="ChEBI" id="CHEBI:29105"/>
        <label>1</label>
    </ligand>
</feature>
<feature type="binding site" evidence="9">
    <location>
        <position position="416"/>
    </location>
    <ligand>
        <name>Zn(2+)</name>
        <dbReference type="ChEBI" id="CHEBI:29105"/>
        <label>1</label>
    </ligand>
</feature>
<dbReference type="Gene3D" id="6.10.140.1740">
    <property type="match status" value="1"/>
</dbReference>
<dbReference type="Gene3D" id="3.30.40.10">
    <property type="entry name" value="Zinc/RING finger domain, C3HC4 (zinc finger)"/>
    <property type="match status" value="1"/>
</dbReference>
<feature type="binding site" evidence="9">
    <location>
        <position position="391"/>
    </location>
    <ligand>
        <name>Zn(2+)</name>
        <dbReference type="ChEBI" id="CHEBI:29105"/>
        <label>1</label>
    </ligand>
</feature>
<dbReference type="PANTHER" id="PTHR10333">
    <property type="entry name" value="INHIBITOR OF GROWTH PROTEIN"/>
    <property type="match status" value="1"/>
</dbReference>
<dbReference type="InterPro" id="IPR028651">
    <property type="entry name" value="ING_fam"/>
</dbReference>
<feature type="domain" description="PHD-type" evidence="13">
    <location>
        <begin position="386"/>
        <end position="435"/>
    </location>
</feature>
<dbReference type="InterPro" id="IPR019787">
    <property type="entry name" value="Znf_PHD-finger"/>
</dbReference>
<evidence type="ECO:0000256" key="7">
    <source>
        <dbReference type="ARBA" id="ARBA00023242"/>
    </source>
</evidence>
<reference evidence="14" key="1">
    <citation type="journal article" date="2023" name="BMC Genomics">
        <title>Chromosome-level genome assemblies of Cutaneotrichosporon spp. (Trichosporonales, Basidiomycota) reveal imbalanced evolution between nucleotide sequences and chromosome synteny.</title>
        <authorList>
            <person name="Kobayashi Y."/>
            <person name="Kayamori A."/>
            <person name="Aoki K."/>
            <person name="Shiwa Y."/>
            <person name="Matsutani M."/>
            <person name="Fujita N."/>
            <person name="Sugita T."/>
            <person name="Iwasaki W."/>
            <person name="Tanaka N."/>
            <person name="Takashima M."/>
        </authorList>
    </citation>
    <scope>NUCLEOTIDE SEQUENCE</scope>
    <source>
        <strain evidence="14">HIS016</strain>
    </source>
</reference>
<evidence type="ECO:0000313" key="14">
    <source>
        <dbReference type="EMBL" id="GMK58510.1"/>
    </source>
</evidence>
<evidence type="ECO:0000256" key="10">
    <source>
        <dbReference type="PROSITE-ProRule" id="PRU00146"/>
    </source>
</evidence>
<dbReference type="SMART" id="SM01408">
    <property type="entry name" value="ING"/>
    <property type="match status" value="1"/>
</dbReference>
<evidence type="ECO:0000259" key="13">
    <source>
        <dbReference type="PROSITE" id="PS50016"/>
    </source>
</evidence>
<comment type="subunit">
    <text evidence="11">Component of an histone acetyltransferase complex. Interacts with H3K4me3 and to a lesser extent with H3K4me2.</text>
</comment>
<feature type="site" description="Histone H3K4me3 binding" evidence="8">
    <location>
        <position position="403"/>
    </location>
</feature>
<feature type="binding site" evidence="9">
    <location>
        <position position="432"/>
    </location>
    <ligand>
        <name>Zn(2+)</name>
        <dbReference type="ChEBI" id="CHEBI:29105"/>
        <label>2</label>
    </ligand>
</feature>
<feature type="binding site" evidence="9">
    <location>
        <position position="413"/>
    </location>
    <ligand>
        <name>Zn(2+)</name>
        <dbReference type="ChEBI" id="CHEBI:29105"/>
        <label>1</label>
    </ligand>
</feature>
<feature type="compositionally biased region" description="Acidic residues" evidence="12">
    <location>
        <begin position="335"/>
        <end position="347"/>
    </location>
</feature>
<name>A0AAD3TXX8_9TREE</name>
<protein>
    <recommendedName>
        <fullName evidence="11">Chromatin modification-related protein</fullName>
    </recommendedName>
</protein>
<evidence type="ECO:0000256" key="6">
    <source>
        <dbReference type="ARBA" id="ARBA00022853"/>
    </source>
</evidence>
<comment type="function">
    <text evidence="11">Component of an histone acetyltransferase complex.</text>
</comment>
<evidence type="ECO:0000256" key="12">
    <source>
        <dbReference type="SAM" id="MobiDB-lite"/>
    </source>
</evidence>
<feature type="binding site" evidence="9">
    <location>
        <position position="407"/>
    </location>
    <ligand>
        <name>Zn(2+)</name>
        <dbReference type="ChEBI" id="CHEBI:29105"/>
        <label>2</label>
    </ligand>
</feature>
<dbReference type="GO" id="GO:0006355">
    <property type="term" value="P:regulation of DNA-templated transcription"/>
    <property type="evidence" value="ECO:0007669"/>
    <property type="project" value="TreeGrafter"/>
</dbReference>
<comment type="subcellular location">
    <subcellularLocation>
        <location evidence="1 11">Nucleus</location>
    </subcellularLocation>
</comment>
<dbReference type="FunFam" id="3.30.40.10:FF:000535">
    <property type="entry name" value="Chromatin modification-related protein"/>
    <property type="match status" value="1"/>
</dbReference>
<comment type="caution">
    <text evidence="14">The sequence shown here is derived from an EMBL/GenBank/DDBJ whole genome shotgun (WGS) entry which is preliminary data.</text>
</comment>
<keyword evidence="7 11" id="KW-0539">Nucleus</keyword>
<dbReference type="GO" id="GO:0005634">
    <property type="term" value="C:nucleus"/>
    <property type="evidence" value="ECO:0007669"/>
    <property type="project" value="UniProtKB-SubCell"/>
</dbReference>
<dbReference type="GO" id="GO:0006325">
    <property type="term" value="P:chromatin organization"/>
    <property type="evidence" value="ECO:0007669"/>
    <property type="project" value="UniProtKB-KW"/>
</dbReference>
<dbReference type="InterPro" id="IPR013083">
    <property type="entry name" value="Znf_RING/FYVE/PHD"/>
</dbReference>
<feature type="region of interest" description="Disordered" evidence="12">
    <location>
        <begin position="1"/>
        <end position="30"/>
    </location>
</feature>
<organism evidence="14 15">
    <name type="scientific">Cutaneotrichosporon spelunceum</name>
    <dbReference type="NCBI Taxonomy" id="1672016"/>
    <lineage>
        <taxon>Eukaryota</taxon>
        <taxon>Fungi</taxon>
        <taxon>Dikarya</taxon>
        <taxon>Basidiomycota</taxon>
        <taxon>Agaricomycotina</taxon>
        <taxon>Tremellomycetes</taxon>
        <taxon>Trichosporonales</taxon>
        <taxon>Trichosporonaceae</taxon>
        <taxon>Cutaneotrichosporon</taxon>
    </lineage>
</organism>
<dbReference type="InterPro" id="IPR019786">
    <property type="entry name" value="Zinc_finger_PHD-type_CS"/>
</dbReference>
<dbReference type="Proteomes" id="UP001222932">
    <property type="component" value="Unassembled WGS sequence"/>
</dbReference>
<proteinExistence type="inferred from homology"/>